<dbReference type="EMBL" id="JACHXU010000016">
    <property type="protein sequence ID" value="MBB3208580.1"/>
    <property type="molecule type" value="Genomic_DNA"/>
</dbReference>
<accession>A0A7W5E1R2</accession>
<gene>
    <name evidence="1" type="ORF">FHS27_004409</name>
</gene>
<name>A0A7W5E1R2_9BACT</name>
<dbReference type="AlphaFoldDB" id="A0A7W5E1R2"/>
<sequence>MRPTIWLLGRQKFDVDWQCVWTGNVFVSLSSRRDCQKLAGGLSEANTTGNRWIDNLLNLEGSSNLRPFQGRWFVFFVPGGALLRSNPRRISSIPPG</sequence>
<reference evidence="1 2" key="1">
    <citation type="submission" date="2020-08" db="EMBL/GenBank/DDBJ databases">
        <title>Genomic Encyclopedia of Type Strains, Phase III (KMG-III): the genomes of soil and plant-associated and newly described type strains.</title>
        <authorList>
            <person name="Whitman W."/>
        </authorList>
    </citation>
    <scope>NUCLEOTIDE SEQUENCE [LARGE SCALE GENOMIC DNA]</scope>
    <source>
        <strain evidence="1 2">CECT 8075</strain>
    </source>
</reference>
<proteinExistence type="predicted"/>
<organism evidence="1 2">
    <name type="scientific">Aporhodopirellula rubra</name>
    <dbReference type="NCBI Taxonomy" id="980271"/>
    <lineage>
        <taxon>Bacteria</taxon>
        <taxon>Pseudomonadati</taxon>
        <taxon>Planctomycetota</taxon>
        <taxon>Planctomycetia</taxon>
        <taxon>Pirellulales</taxon>
        <taxon>Pirellulaceae</taxon>
        <taxon>Aporhodopirellula</taxon>
    </lineage>
</organism>
<evidence type="ECO:0000313" key="1">
    <source>
        <dbReference type="EMBL" id="MBB3208580.1"/>
    </source>
</evidence>
<dbReference type="Proteomes" id="UP000536179">
    <property type="component" value="Unassembled WGS sequence"/>
</dbReference>
<comment type="caution">
    <text evidence="1">The sequence shown here is derived from an EMBL/GenBank/DDBJ whole genome shotgun (WGS) entry which is preliminary data.</text>
</comment>
<keyword evidence="2" id="KW-1185">Reference proteome</keyword>
<evidence type="ECO:0000313" key="2">
    <source>
        <dbReference type="Proteomes" id="UP000536179"/>
    </source>
</evidence>
<protein>
    <submittedName>
        <fullName evidence="1">Uncharacterized protein</fullName>
    </submittedName>
</protein>